<dbReference type="InterPro" id="IPR050950">
    <property type="entry name" value="HTH-type_LysR_regulators"/>
</dbReference>
<keyword evidence="2" id="KW-0805">Transcription regulation</keyword>
<dbReference type="Gene3D" id="3.40.190.290">
    <property type="match status" value="1"/>
</dbReference>
<evidence type="ECO:0000256" key="1">
    <source>
        <dbReference type="ARBA" id="ARBA00009437"/>
    </source>
</evidence>
<dbReference type="Pfam" id="PF00126">
    <property type="entry name" value="HTH_1"/>
    <property type="match status" value="1"/>
</dbReference>
<accession>A0A6N1XC52</accession>
<feature type="domain" description="HTH lysR-type" evidence="5">
    <location>
        <begin position="24"/>
        <end position="81"/>
    </location>
</feature>
<evidence type="ECO:0000256" key="3">
    <source>
        <dbReference type="ARBA" id="ARBA00023125"/>
    </source>
</evidence>
<dbReference type="InterPro" id="IPR005119">
    <property type="entry name" value="LysR_subst-bd"/>
</dbReference>
<dbReference type="PANTHER" id="PTHR30419:SF8">
    <property type="entry name" value="NITROGEN ASSIMILATION TRANSCRIPTIONAL ACTIVATOR-RELATED"/>
    <property type="match status" value="1"/>
</dbReference>
<keyword evidence="4" id="KW-0804">Transcription</keyword>
<dbReference type="GO" id="GO:0003677">
    <property type="term" value="F:DNA binding"/>
    <property type="evidence" value="ECO:0007669"/>
    <property type="project" value="UniProtKB-KW"/>
</dbReference>
<dbReference type="Pfam" id="PF03466">
    <property type="entry name" value="LysR_substrate"/>
    <property type="match status" value="1"/>
</dbReference>
<organism evidence="6 7">
    <name type="scientific">Comamonas antarctica</name>
    <dbReference type="NCBI Taxonomy" id="2743470"/>
    <lineage>
        <taxon>Bacteria</taxon>
        <taxon>Pseudomonadati</taxon>
        <taxon>Pseudomonadota</taxon>
        <taxon>Betaproteobacteria</taxon>
        <taxon>Burkholderiales</taxon>
        <taxon>Comamonadaceae</taxon>
        <taxon>Comamonas</taxon>
    </lineage>
</organism>
<sequence length="327" mass="35421">MESPDKPDQDNPQLASLHAMGGRLKFKQLKLLIAIEDMGSVHQAAALLHMSQPGVSKALKEIEEAMGVALFARTHQGLVPTEMGCCAIRYARLMLSSLSHMHQELLNLSRTSGLRIAVGTIAGALAAVLANALIAFQQLHPEVTVELQEGTSADLLEGLQSGLLDLALCRTSVARRTDLFHFEWLHDEEVAVAVSPMHALSRTRDVRWQQVVQYPWILFPGHMPLRTLLEREAASNGVALECTPVETASTFATALLLNKSPQMVALMSLETLEFFAARGTVARLDLRVNASAEPYGIVTRAGAVQPPAVAALMDCIRRQAAAGRNPA</sequence>
<dbReference type="Gene3D" id="1.10.10.10">
    <property type="entry name" value="Winged helix-like DNA-binding domain superfamily/Winged helix DNA-binding domain"/>
    <property type="match status" value="1"/>
</dbReference>
<dbReference type="GO" id="GO:0003700">
    <property type="term" value="F:DNA-binding transcription factor activity"/>
    <property type="evidence" value="ECO:0007669"/>
    <property type="project" value="InterPro"/>
</dbReference>
<dbReference type="KEGG" id="aant:HUK68_21730"/>
<dbReference type="Proteomes" id="UP000509579">
    <property type="component" value="Plasmid unnamed1"/>
</dbReference>
<dbReference type="EMBL" id="CP054841">
    <property type="protein sequence ID" value="QKV55535.1"/>
    <property type="molecule type" value="Genomic_DNA"/>
</dbReference>
<evidence type="ECO:0000313" key="7">
    <source>
        <dbReference type="Proteomes" id="UP000509579"/>
    </source>
</evidence>
<dbReference type="InterPro" id="IPR036390">
    <property type="entry name" value="WH_DNA-bd_sf"/>
</dbReference>
<name>A0A6N1XC52_9BURK</name>
<keyword evidence="3" id="KW-0238">DNA-binding</keyword>
<dbReference type="SUPFAM" id="SSF46785">
    <property type="entry name" value="Winged helix' DNA-binding domain"/>
    <property type="match status" value="1"/>
</dbReference>
<proteinExistence type="inferred from homology"/>
<evidence type="ECO:0000313" key="6">
    <source>
        <dbReference type="EMBL" id="QKV55535.1"/>
    </source>
</evidence>
<evidence type="ECO:0000256" key="2">
    <source>
        <dbReference type="ARBA" id="ARBA00023015"/>
    </source>
</evidence>
<dbReference type="PANTHER" id="PTHR30419">
    <property type="entry name" value="HTH-TYPE TRANSCRIPTIONAL REGULATOR YBHD"/>
    <property type="match status" value="1"/>
</dbReference>
<geneLocation type="plasmid" evidence="6 7">
    <name>unnamed1</name>
</geneLocation>
<dbReference type="RefSeq" id="WP_175506322.1">
    <property type="nucleotide sequence ID" value="NZ_CP054841.1"/>
</dbReference>
<dbReference type="InterPro" id="IPR000847">
    <property type="entry name" value="LysR_HTH_N"/>
</dbReference>
<dbReference type="SUPFAM" id="SSF53850">
    <property type="entry name" value="Periplasmic binding protein-like II"/>
    <property type="match status" value="1"/>
</dbReference>
<reference evidence="6 7" key="1">
    <citation type="submission" date="2020-06" db="EMBL/GenBank/DDBJ databases">
        <title>Acidovorax antarctica sp. nov., isolated from Corinth ice sheet soil, Antarctic Fields Peninsula.</title>
        <authorList>
            <person name="Xu Q."/>
            <person name="Peng F."/>
        </authorList>
    </citation>
    <scope>NUCLEOTIDE SEQUENCE [LARGE SCALE GENOMIC DNA]</scope>
    <source>
        <strain evidence="6 7">16-35-5</strain>
        <plasmid evidence="6 7">unnamed1</plasmid>
    </source>
</reference>
<keyword evidence="6" id="KW-0614">Plasmid</keyword>
<dbReference type="GO" id="GO:0005829">
    <property type="term" value="C:cytosol"/>
    <property type="evidence" value="ECO:0007669"/>
    <property type="project" value="TreeGrafter"/>
</dbReference>
<dbReference type="PRINTS" id="PR00039">
    <property type="entry name" value="HTHLYSR"/>
</dbReference>
<gene>
    <name evidence="6" type="ORF">HUK68_21730</name>
</gene>
<evidence type="ECO:0000259" key="5">
    <source>
        <dbReference type="PROSITE" id="PS50931"/>
    </source>
</evidence>
<keyword evidence="7" id="KW-1185">Reference proteome</keyword>
<protein>
    <submittedName>
        <fullName evidence="6">LysR family transcriptional regulator</fullName>
    </submittedName>
</protein>
<comment type="similarity">
    <text evidence="1">Belongs to the LysR transcriptional regulatory family.</text>
</comment>
<dbReference type="InterPro" id="IPR036388">
    <property type="entry name" value="WH-like_DNA-bd_sf"/>
</dbReference>
<dbReference type="AlphaFoldDB" id="A0A6N1XC52"/>
<evidence type="ECO:0000256" key="4">
    <source>
        <dbReference type="ARBA" id="ARBA00023163"/>
    </source>
</evidence>
<dbReference type="PROSITE" id="PS50931">
    <property type="entry name" value="HTH_LYSR"/>
    <property type="match status" value="1"/>
</dbReference>